<keyword evidence="1" id="KW-0620">Polyamine biosynthesis</keyword>
<name>A0ABU1J2M9_9BACL</name>
<proteinExistence type="predicted"/>
<gene>
    <name evidence="2" type="ORF">JOC58_003359</name>
</gene>
<dbReference type="SUPFAM" id="SSF53335">
    <property type="entry name" value="S-adenosyl-L-methionine-dependent methyltransferases"/>
    <property type="match status" value="1"/>
</dbReference>
<evidence type="ECO:0000256" key="1">
    <source>
        <dbReference type="ARBA" id="ARBA00023115"/>
    </source>
</evidence>
<dbReference type="EMBL" id="JAVDQH010000014">
    <property type="protein sequence ID" value="MDR6245446.1"/>
    <property type="molecule type" value="Genomic_DNA"/>
</dbReference>
<dbReference type="InterPro" id="IPR029063">
    <property type="entry name" value="SAM-dependent_MTases_sf"/>
</dbReference>
<accession>A0ABU1J2M9</accession>
<protein>
    <submittedName>
        <fullName evidence="2">Spermidine synthase</fullName>
    </submittedName>
</protein>
<dbReference type="Proteomes" id="UP001185028">
    <property type="component" value="Unassembled WGS sequence"/>
</dbReference>
<evidence type="ECO:0000313" key="3">
    <source>
        <dbReference type="Proteomes" id="UP001185028"/>
    </source>
</evidence>
<dbReference type="PANTHER" id="PTHR43317:SF3">
    <property type="entry name" value="BLR2883 PROTEIN"/>
    <property type="match status" value="1"/>
</dbReference>
<comment type="caution">
    <text evidence="2">The sequence shown here is derived from an EMBL/GenBank/DDBJ whole genome shotgun (WGS) entry which is preliminary data.</text>
</comment>
<evidence type="ECO:0000313" key="2">
    <source>
        <dbReference type="EMBL" id="MDR6245446.1"/>
    </source>
</evidence>
<keyword evidence="3" id="KW-1185">Reference proteome</keyword>
<dbReference type="PANTHER" id="PTHR43317">
    <property type="entry name" value="THERMOSPERMINE SYNTHASE ACAULIS5"/>
    <property type="match status" value="1"/>
</dbReference>
<organism evidence="2 3">
    <name type="scientific">Paenibacillus hunanensis</name>
    <dbReference type="NCBI Taxonomy" id="539262"/>
    <lineage>
        <taxon>Bacteria</taxon>
        <taxon>Bacillati</taxon>
        <taxon>Bacillota</taxon>
        <taxon>Bacilli</taxon>
        <taxon>Bacillales</taxon>
        <taxon>Paenibacillaceae</taxon>
        <taxon>Paenibacillus</taxon>
    </lineage>
</organism>
<sequence length="221" mass="24677">MLHLNQPEMIERCTTARGELKLQRRSNDYEIISNGTFLMATYNGESERLLVDSAVDACAKEGCHVLIGGLGVGYSLGAAVRHPLVGAVTVIEIEERIIAWNQRELAPFSGNALADRKASVIHADLLEWLPQTTERFDVICLDIDNGPDWTVFTSNNGLYEQNGLELLHDRLKPGGVISFWSAAHSEAFQTRLETIFDHVQMIGVKQPDRLEDDVVYIASRR</sequence>
<dbReference type="RefSeq" id="WP_188777587.1">
    <property type="nucleotide sequence ID" value="NZ_BMMB01000010.1"/>
</dbReference>
<dbReference type="CDD" id="cd02440">
    <property type="entry name" value="AdoMet_MTases"/>
    <property type="match status" value="1"/>
</dbReference>
<dbReference type="Gene3D" id="3.40.50.150">
    <property type="entry name" value="Vaccinia Virus protein VP39"/>
    <property type="match status" value="1"/>
</dbReference>
<reference evidence="2 3" key="1">
    <citation type="submission" date="2023-07" db="EMBL/GenBank/DDBJ databases">
        <title>Genomic Encyclopedia of Type Strains, Phase IV (KMG-IV): sequencing the most valuable type-strain genomes for metagenomic binning, comparative biology and taxonomic classification.</title>
        <authorList>
            <person name="Goeker M."/>
        </authorList>
    </citation>
    <scope>NUCLEOTIDE SEQUENCE [LARGE SCALE GENOMIC DNA]</scope>
    <source>
        <strain evidence="2 3">DSM 22170</strain>
    </source>
</reference>
<dbReference type="Pfam" id="PF01564">
    <property type="entry name" value="Spermine_synth"/>
    <property type="match status" value="1"/>
</dbReference>